<reference evidence="11" key="3">
    <citation type="submission" date="2015-04" db="UniProtKB">
        <authorList>
            <consortium name="EnsemblPlants"/>
        </authorList>
    </citation>
    <scope>IDENTIFICATION</scope>
    <source>
        <strain evidence="11">cv. Jemalong A17</strain>
    </source>
</reference>
<evidence type="ECO:0000256" key="6">
    <source>
        <dbReference type="ARBA" id="ARBA00022729"/>
    </source>
</evidence>
<dbReference type="InterPro" id="IPR039641">
    <property type="entry name" value="LCR"/>
</dbReference>
<dbReference type="EnsemblPlants" id="KEH37608">
    <property type="protein sequence ID" value="KEH37608"/>
    <property type="gene ID" value="MTR_2g043160"/>
</dbReference>
<feature type="signal peptide" evidence="9">
    <location>
        <begin position="1"/>
        <end position="23"/>
    </location>
</feature>
<comment type="subcellular location">
    <subcellularLocation>
        <location evidence="1 9">Secreted</location>
    </subcellularLocation>
</comment>
<keyword evidence="12" id="KW-1185">Reference proteome</keyword>
<dbReference type="AlphaFoldDB" id="A0A072V8A8"/>
<evidence type="ECO:0000256" key="9">
    <source>
        <dbReference type="RuleBase" id="RU367109"/>
    </source>
</evidence>
<keyword evidence="8" id="KW-1015">Disulfide bond</keyword>
<keyword evidence="5 9" id="KW-0295">Fungicide</keyword>
<evidence type="ECO:0000256" key="5">
    <source>
        <dbReference type="ARBA" id="ARBA00022577"/>
    </source>
</evidence>
<keyword evidence="7 9" id="KW-0611">Plant defense</keyword>
<dbReference type="PANTHER" id="PTHR36788">
    <property type="entry name" value="DEFENSIN-LIKE PROTEIN 183"/>
    <property type="match status" value="1"/>
</dbReference>
<name>A0A072V8A8_MEDTR</name>
<dbReference type="Pfam" id="PF07333">
    <property type="entry name" value="SLR1-BP"/>
    <property type="match status" value="1"/>
</dbReference>
<dbReference type="HOGENOM" id="CLU_158287_0_0_1"/>
<gene>
    <name evidence="10" type="ordered locus">MTR_2g043160</name>
</gene>
<evidence type="ECO:0000256" key="4">
    <source>
        <dbReference type="ARBA" id="ARBA00022529"/>
    </source>
</evidence>
<evidence type="ECO:0000256" key="8">
    <source>
        <dbReference type="ARBA" id="ARBA00023157"/>
    </source>
</evidence>
<organism evidence="10 12">
    <name type="scientific">Medicago truncatula</name>
    <name type="common">Barrel medic</name>
    <name type="synonym">Medicago tribuloides</name>
    <dbReference type="NCBI Taxonomy" id="3880"/>
    <lineage>
        <taxon>Eukaryota</taxon>
        <taxon>Viridiplantae</taxon>
        <taxon>Streptophyta</taxon>
        <taxon>Embryophyta</taxon>
        <taxon>Tracheophyta</taxon>
        <taxon>Spermatophyta</taxon>
        <taxon>Magnoliopsida</taxon>
        <taxon>eudicotyledons</taxon>
        <taxon>Gunneridae</taxon>
        <taxon>Pentapetalae</taxon>
        <taxon>rosids</taxon>
        <taxon>fabids</taxon>
        <taxon>Fabales</taxon>
        <taxon>Fabaceae</taxon>
        <taxon>Papilionoideae</taxon>
        <taxon>50 kb inversion clade</taxon>
        <taxon>NPAAA clade</taxon>
        <taxon>Hologalegina</taxon>
        <taxon>IRL clade</taxon>
        <taxon>Trifolieae</taxon>
        <taxon>Medicago</taxon>
    </lineage>
</organism>
<proteinExistence type="inferred from homology"/>
<evidence type="ECO:0000313" key="10">
    <source>
        <dbReference type="EMBL" id="KEH37608.1"/>
    </source>
</evidence>
<evidence type="ECO:0000313" key="12">
    <source>
        <dbReference type="Proteomes" id="UP000002051"/>
    </source>
</evidence>
<dbReference type="GO" id="GO:0031640">
    <property type="term" value="P:killing of cells of another organism"/>
    <property type="evidence" value="ECO:0007669"/>
    <property type="project" value="UniProtKB-UniRule"/>
</dbReference>
<dbReference type="Proteomes" id="UP000002051">
    <property type="component" value="Chromosome 2"/>
</dbReference>
<evidence type="ECO:0000256" key="1">
    <source>
        <dbReference type="ARBA" id="ARBA00004613"/>
    </source>
</evidence>
<dbReference type="GO" id="GO:0050832">
    <property type="term" value="P:defense response to fungus"/>
    <property type="evidence" value="ECO:0007669"/>
    <property type="project" value="UniProtKB-UniRule"/>
</dbReference>
<dbReference type="InterPro" id="IPR010851">
    <property type="entry name" value="DEFL"/>
</dbReference>
<evidence type="ECO:0000256" key="3">
    <source>
        <dbReference type="ARBA" id="ARBA00022525"/>
    </source>
</evidence>
<dbReference type="EMBL" id="CM001218">
    <property type="protein sequence ID" value="KEH37608.1"/>
    <property type="molecule type" value="Genomic_DNA"/>
</dbReference>
<comment type="similarity">
    <text evidence="2 9">Belongs to the DEFL family.</text>
</comment>
<feature type="chain" id="PRO_5014500348" description="Defensin-like protein" evidence="9">
    <location>
        <begin position="24"/>
        <end position="124"/>
    </location>
</feature>
<protein>
    <recommendedName>
        <fullName evidence="9">Defensin-like protein</fullName>
    </recommendedName>
</protein>
<reference evidence="10 12" key="1">
    <citation type="journal article" date="2011" name="Nature">
        <title>The Medicago genome provides insight into the evolution of rhizobial symbioses.</title>
        <authorList>
            <person name="Young N.D."/>
            <person name="Debelle F."/>
            <person name="Oldroyd G.E."/>
            <person name="Geurts R."/>
            <person name="Cannon S.B."/>
            <person name="Udvardi M.K."/>
            <person name="Benedito V.A."/>
            <person name="Mayer K.F."/>
            <person name="Gouzy J."/>
            <person name="Schoof H."/>
            <person name="Van de Peer Y."/>
            <person name="Proost S."/>
            <person name="Cook D.R."/>
            <person name="Meyers B.C."/>
            <person name="Spannagl M."/>
            <person name="Cheung F."/>
            <person name="De Mita S."/>
            <person name="Krishnakumar V."/>
            <person name="Gundlach H."/>
            <person name="Zhou S."/>
            <person name="Mudge J."/>
            <person name="Bharti A.K."/>
            <person name="Murray J.D."/>
            <person name="Naoumkina M.A."/>
            <person name="Rosen B."/>
            <person name="Silverstein K.A."/>
            <person name="Tang H."/>
            <person name="Rombauts S."/>
            <person name="Zhao P.X."/>
            <person name="Zhou P."/>
            <person name="Barbe V."/>
            <person name="Bardou P."/>
            <person name="Bechner M."/>
            <person name="Bellec A."/>
            <person name="Berger A."/>
            <person name="Berges H."/>
            <person name="Bidwell S."/>
            <person name="Bisseling T."/>
            <person name="Choisne N."/>
            <person name="Couloux A."/>
            <person name="Denny R."/>
            <person name="Deshpande S."/>
            <person name="Dai X."/>
            <person name="Doyle J.J."/>
            <person name="Dudez A.M."/>
            <person name="Farmer A.D."/>
            <person name="Fouteau S."/>
            <person name="Franken C."/>
            <person name="Gibelin C."/>
            <person name="Gish J."/>
            <person name="Goldstein S."/>
            <person name="Gonzalez A.J."/>
            <person name="Green P.J."/>
            <person name="Hallab A."/>
            <person name="Hartog M."/>
            <person name="Hua A."/>
            <person name="Humphray S.J."/>
            <person name="Jeong D.H."/>
            <person name="Jing Y."/>
            <person name="Jocker A."/>
            <person name="Kenton S.M."/>
            <person name="Kim D.J."/>
            <person name="Klee K."/>
            <person name="Lai H."/>
            <person name="Lang C."/>
            <person name="Lin S."/>
            <person name="Macmil S.L."/>
            <person name="Magdelenat G."/>
            <person name="Matthews L."/>
            <person name="McCorrison J."/>
            <person name="Monaghan E.L."/>
            <person name="Mun J.H."/>
            <person name="Najar F.Z."/>
            <person name="Nicholson C."/>
            <person name="Noirot C."/>
            <person name="O'Bleness M."/>
            <person name="Paule C.R."/>
            <person name="Poulain J."/>
            <person name="Prion F."/>
            <person name="Qin B."/>
            <person name="Qu C."/>
            <person name="Retzel E.F."/>
            <person name="Riddle C."/>
            <person name="Sallet E."/>
            <person name="Samain S."/>
            <person name="Samson N."/>
            <person name="Sanders I."/>
            <person name="Saurat O."/>
            <person name="Scarpelli C."/>
            <person name="Schiex T."/>
            <person name="Segurens B."/>
            <person name="Severin A.J."/>
            <person name="Sherrier D.J."/>
            <person name="Shi R."/>
            <person name="Sims S."/>
            <person name="Singer S.R."/>
            <person name="Sinharoy S."/>
            <person name="Sterck L."/>
            <person name="Viollet A."/>
            <person name="Wang B.B."/>
            <person name="Wang K."/>
            <person name="Wang M."/>
            <person name="Wang X."/>
            <person name="Warfsmann J."/>
            <person name="Weissenbach J."/>
            <person name="White D.D."/>
            <person name="White J.D."/>
            <person name="Wiley G.B."/>
            <person name="Wincker P."/>
            <person name="Xing Y."/>
            <person name="Yang L."/>
            <person name="Yao Z."/>
            <person name="Ying F."/>
            <person name="Zhai J."/>
            <person name="Zhou L."/>
            <person name="Zuber A."/>
            <person name="Denarie J."/>
            <person name="Dixon R.A."/>
            <person name="May G.D."/>
            <person name="Schwartz D.C."/>
            <person name="Rogers J."/>
            <person name="Quetier F."/>
            <person name="Town C.D."/>
            <person name="Roe B.A."/>
        </authorList>
    </citation>
    <scope>NUCLEOTIDE SEQUENCE [LARGE SCALE GENOMIC DNA]</scope>
    <source>
        <strain evidence="10">A17</strain>
        <strain evidence="11 12">cv. Jemalong A17</strain>
    </source>
</reference>
<dbReference type="PANTHER" id="PTHR36788:SF2">
    <property type="entry name" value="DEFENSIN-LIKE PROTEIN 183"/>
    <property type="match status" value="1"/>
</dbReference>
<keyword evidence="4 9" id="KW-0929">Antimicrobial</keyword>
<keyword evidence="3 9" id="KW-0964">Secreted</keyword>
<evidence type="ECO:0000313" key="11">
    <source>
        <dbReference type="EnsemblPlants" id="KEH37608"/>
    </source>
</evidence>
<evidence type="ECO:0000256" key="2">
    <source>
        <dbReference type="ARBA" id="ARBA00006722"/>
    </source>
</evidence>
<evidence type="ECO:0000256" key="7">
    <source>
        <dbReference type="ARBA" id="ARBA00022821"/>
    </source>
</evidence>
<reference evidence="10 12" key="2">
    <citation type="journal article" date="2014" name="BMC Genomics">
        <title>An improved genome release (version Mt4.0) for the model legume Medicago truncatula.</title>
        <authorList>
            <person name="Tang H."/>
            <person name="Krishnakumar V."/>
            <person name="Bidwell S."/>
            <person name="Rosen B."/>
            <person name="Chan A."/>
            <person name="Zhou S."/>
            <person name="Gentzbittel L."/>
            <person name="Childs K.L."/>
            <person name="Yandell M."/>
            <person name="Gundlach H."/>
            <person name="Mayer K.F."/>
            <person name="Schwartz D.C."/>
            <person name="Town C.D."/>
        </authorList>
    </citation>
    <scope>GENOME REANNOTATION</scope>
    <source>
        <strain evidence="10">A17</strain>
        <strain evidence="11 12">cv. Jemalong A17</strain>
    </source>
</reference>
<dbReference type="GO" id="GO:0005576">
    <property type="term" value="C:extracellular region"/>
    <property type="evidence" value="ECO:0007669"/>
    <property type="project" value="UniProtKB-SubCell"/>
</dbReference>
<keyword evidence="6 9" id="KW-0732">Signal</keyword>
<sequence>MANHISNCINLLVILATFASVQLTVEGGQCSEIVNRCQGIRCADICNVLHGKSGLGSFCDEFDACTCLFNQDPSSTNVCIIGAGACGNCDLACCNARCGHQFNGVGACVPNPGTVDRCVCAYKS</sequence>
<accession>A0A072V8A8</accession>